<keyword evidence="4" id="KW-1185">Reference proteome</keyword>
<evidence type="ECO:0000313" key="3">
    <source>
        <dbReference type="EnsemblMetazoa" id="CPIJ000844-PA"/>
    </source>
</evidence>
<reference evidence="2" key="1">
    <citation type="submission" date="2007-03" db="EMBL/GenBank/DDBJ databases">
        <title>Annotation of Culex pipiens quinquefasciatus.</title>
        <authorList>
            <consortium name="The Broad Institute Genome Sequencing Platform"/>
            <person name="Atkinson P.W."/>
            <person name="Hemingway J."/>
            <person name="Christensen B.M."/>
            <person name="Higgs S."/>
            <person name="Kodira C."/>
            <person name="Hannick L."/>
            <person name="Megy K."/>
            <person name="O'Leary S."/>
            <person name="Pearson M."/>
            <person name="Haas B.J."/>
            <person name="Mauceli E."/>
            <person name="Wortman J.R."/>
            <person name="Lee N.H."/>
            <person name="Guigo R."/>
            <person name="Stanke M."/>
            <person name="Alvarado L."/>
            <person name="Amedeo P."/>
            <person name="Antoine C.H."/>
            <person name="Arensburger P."/>
            <person name="Bidwell S.L."/>
            <person name="Crawford M."/>
            <person name="Camaro F."/>
            <person name="Devon K."/>
            <person name="Engels R."/>
            <person name="Hammond M."/>
            <person name="Howarth C."/>
            <person name="Koehrsen M."/>
            <person name="Lawson D."/>
            <person name="Montgomery P."/>
            <person name="Nene V."/>
            <person name="Nusbaum C."/>
            <person name="Puiu D."/>
            <person name="Romero-Severson J."/>
            <person name="Severson D.W."/>
            <person name="Shumway M."/>
            <person name="Sisk P."/>
            <person name="Stolte C."/>
            <person name="Zeng Q."/>
            <person name="Eisenstadt E."/>
            <person name="Fraser-Liggett C."/>
            <person name="Strausberg R."/>
            <person name="Galagan J."/>
            <person name="Birren B."/>
            <person name="Collins F.H."/>
        </authorList>
    </citation>
    <scope>NUCLEOTIDE SEQUENCE [LARGE SCALE GENOMIC DNA]</scope>
    <source>
        <strain evidence="2">JHB</strain>
    </source>
</reference>
<reference evidence="3" key="2">
    <citation type="submission" date="2021-02" db="UniProtKB">
        <authorList>
            <consortium name="EnsemblMetazoa"/>
        </authorList>
    </citation>
    <scope>IDENTIFICATION</scope>
    <source>
        <strain evidence="3">JHB</strain>
    </source>
</reference>
<evidence type="ECO:0000256" key="1">
    <source>
        <dbReference type="SAM" id="MobiDB-lite"/>
    </source>
</evidence>
<dbReference type="EnsemblMetazoa" id="CPIJ000844-RA">
    <property type="protein sequence ID" value="CPIJ000844-PA"/>
    <property type="gene ID" value="CPIJ000844"/>
</dbReference>
<dbReference type="VEuPathDB" id="VectorBase:CQUJHB008053"/>
<evidence type="ECO:0000313" key="2">
    <source>
        <dbReference type="EMBL" id="EDS44057.1"/>
    </source>
</evidence>
<name>B0W183_CULQU</name>
<dbReference type="VEuPathDB" id="VectorBase:CPIJ000844"/>
<evidence type="ECO:0000313" key="4">
    <source>
        <dbReference type="Proteomes" id="UP000002320"/>
    </source>
</evidence>
<gene>
    <name evidence="3" type="primary">6031750</name>
    <name evidence="2" type="ORF">CpipJ_CPIJ000844</name>
</gene>
<dbReference type="KEGG" id="cqu:CpipJ_CPIJ000844"/>
<dbReference type="Proteomes" id="UP000002320">
    <property type="component" value="Unassembled WGS sequence"/>
</dbReference>
<feature type="compositionally biased region" description="Basic and acidic residues" evidence="1">
    <location>
        <begin position="150"/>
        <end position="177"/>
    </location>
</feature>
<protein>
    <submittedName>
        <fullName evidence="2 3">Uncharacterized protein</fullName>
    </submittedName>
</protein>
<proteinExistence type="predicted"/>
<dbReference type="InParanoid" id="B0W183"/>
<dbReference type="HOGENOM" id="CLU_1455802_0_0_1"/>
<feature type="region of interest" description="Disordered" evidence="1">
    <location>
        <begin position="46"/>
        <end position="186"/>
    </location>
</feature>
<dbReference type="AlphaFoldDB" id="B0W183"/>
<sequence length="186" mass="20844">MFELLAVWAWWKELFHQESLCNLRSVTAILFPHLITGPRSLATKAGIRDSDLPEQPVARQRYPQPVHRAQSVSTSDQPLKAESCESSIREPRATPEDLPYINQPCAGNRARPAVPSGTAEARVRQHTRGRAEGRQTRVKRRLQQHQPVRRNADGHDKPPQANEQREQAEVGDSDRVSRSSSSGSSS</sequence>
<organism>
    <name type="scientific">Culex quinquefasciatus</name>
    <name type="common">Southern house mosquito</name>
    <name type="synonym">Culex pungens</name>
    <dbReference type="NCBI Taxonomy" id="7176"/>
    <lineage>
        <taxon>Eukaryota</taxon>
        <taxon>Metazoa</taxon>
        <taxon>Ecdysozoa</taxon>
        <taxon>Arthropoda</taxon>
        <taxon>Hexapoda</taxon>
        <taxon>Insecta</taxon>
        <taxon>Pterygota</taxon>
        <taxon>Neoptera</taxon>
        <taxon>Endopterygota</taxon>
        <taxon>Diptera</taxon>
        <taxon>Nematocera</taxon>
        <taxon>Culicoidea</taxon>
        <taxon>Culicidae</taxon>
        <taxon>Culicinae</taxon>
        <taxon>Culicini</taxon>
        <taxon>Culex</taxon>
        <taxon>Culex</taxon>
    </lineage>
</organism>
<accession>B0W183</accession>
<dbReference type="EMBL" id="DS231820">
    <property type="protein sequence ID" value="EDS44057.1"/>
    <property type="molecule type" value="Genomic_DNA"/>
</dbReference>